<dbReference type="InterPro" id="IPR038883">
    <property type="entry name" value="AN11006-like"/>
</dbReference>
<sequence length="307" mass="34767">MPPSQNKTPSTRDITKAFFNLNLYGSKSTDRTRSTKPRNLHYPATSKSCCSNEAKDNSKITFLTLPTEIRLNIYELLLVSRSDLPEHPSRAVENTNQKTITLDLVLGPQYKTMTPAILRTCRQIYCEANEVLYAQNVFAISGPKQMFRLIAQIGTANLTLIRVLDIWVPWIAELSSWLQLLHVLADEASGLRCLRIGFGAEFEYPRQLARGARERGMGDDLDFVRALGDLRQLEEIVLEGYYAKRWPAYLEDTTGAHVRALCGHWIEVPESTEGGVDLGDQKFVNNINKIELENFGRYQEGTEDLIP</sequence>
<keyword evidence="3" id="KW-1185">Reference proteome</keyword>
<dbReference type="EMBL" id="ML986727">
    <property type="protein sequence ID" value="KAF2258939.1"/>
    <property type="molecule type" value="Genomic_DNA"/>
</dbReference>
<dbReference type="AlphaFoldDB" id="A0A9P4JXF7"/>
<reference evidence="3" key="1">
    <citation type="journal article" date="2020" name="Stud. Mycol.">
        <title>101 Dothideomycetes genomes: A test case for predicting lifestyles and emergence of pathogens.</title>
        <authorList>
            <person name="Haridas S."/>
            <person name="Albert R."/>
            <person name="Binder M."/>
            <person name="Bloem J."/>
            <person name="LaButti K."/>
            <person name="Salamov A."/>
            <person name="Andreopoulos B."/>
            <person name="Baker S."/>
            <person name="Barry K."/>
            <person name="Bills G."/>
            <person name="Bluhm B."/>
            <person name="Cannon C."/>
            <person name="Castanera R."/>
            <person name="Culley D."/>
            <person name="Daum C."/>
            <person name="Ezra D."/>
            <person name="Gonzalez J."/>
            <person name="Henrissat B."/>
            <person name="Kuo A."/>
            <person name="Liang C."/>
            <person name="Lipzen A."/>
            <person name="Lutzoni F."/>
            <person name="Magnuson J."/>
            <person name="Mondo S."/>
            <person name="Nolan M."/>
            <person name="Ohm R."/>
            <person name="Pangilinan J."/>
            <person name="Park H.-J."/>
            <person name="Ramirez L."/>
            <person name="Alfaro M."/>
            <person name="Sun H."/>
            <person name="Tritt A."/>
            <person name="Yoshinaga Y."/>
            <person name="Zwiers L.-H."/>
            <person name="Turgeon B."/>
            <person name="Goodwin S."/>
            <person name="Spatafora J."/>
            <person name="Crous P."/>
            <person name="Grigoriev I."/>
        </authorList>
    </citation>
    <scope>NUCLEOTIDE SEQUENCE [LARGE SCALE GENOMIC DNA]</scope>
    <source>
        <strain evidence="3">CBS 304.66</strain>
    </source>
</reference>
<dbReference type="PANTHER" id="PTHR42085">
    <property type="entry name" value="F-BOX DOMAIN-CONTAINING PROTEIN"/>
    <property type="match status" value="1"/>
</dbReference>
<proteinExistence type="predicted"/>
<organism evidence="2 3">
    <name type="scientific">Lojkania enalia</name>
    <dbReference type="NCBI Taxonomy" id="147567"/>
    <lineage>
        <taxon>Eukaryota</taxon>
        <taxon>Fungi</taxon>
        <taxon>Dikarya</taxon>
        <taxon>Ascomycota</taxon>
        <taxon>Pezizomycotina</taxon>
        <taxon>Dothideomycetes</taxon>
        <taxon>Pleosporomycetidae</taxon>
        <taxon>Pleosporales</taxon>
        <taxon>Pleosporales incertae sedis</taxon>
        <taxon>Lojkania</taxon>
    </lineage>
</organism>
<dbReference type="PANTHER" id="PTHR42085:SF1">
    <property type="entry name" value="F-BOX DOMAIN-CONTAINING PROTEIN"/>
    <property type="match status" value="1"/>
</dbReference>
<protein>
    <recommendedName>
        <fullName evidence="1">DUF7730 domain-containing protein</fullName>
    </recommendedName>
</protein>
<name>A0A9P4JXF7_9PLEO</name>
<dbReference type="InterPro" id="IPR056632">
    <property type="entry name" value="DUF7730"/>
</dbReference>
<accession>A0A9P4JXF7</accession>
<dbReference type="Proteomes" id="UP000800093">
    <property type="component" value="Unassembled WGS sequence"/>
</dbReference>
<gene>
    <name evidence="2" type="ORF">CC78DRAFT_89063</name>
</gene>
<dbReference type="OrthoDB" id="2951834at2759"/>
<dbReference type="Pfam" id="PF24864">
    <property type="entry name" value="DUF7730"/>
    <property type="match status" value="1"/>
</dbReference>
<feature type="domain" description="DUF7730" evidence="1">
    <location>
        <begin position="56"/>
        <end position="166"/>
    </location>
</feature>
<evidence type="ECO:0000259" key="1">
    <source>
        <dbReference type="Pfam" id="PF24864"/>
    </source>
</evidence>
<comment type="caution">
    <text evidence="2">The sequence shown here is derived from an EMBL/GenBank/DDBJ whole genome shotgun (WGS) entry which is preliminary data.</text>
</comment>
<evidence type="ECO:0000313" key="3">
    <source>
        <dbReference type="Proteomes" id="UP000800093"/>
    </source>
</evidence>
<evidence type="ECO:0000313" key="2">
    <source>
        <dbReference type="EMBL" id="KAF2258939.1"/>
    </source>
</evidence>